<evidence type="ECO:0000313" key="2">
    <source>
        <dbReference type="Proteomes" id="UP000307378"/>
    </source>
</evidence>
<dbReference type="SUPFAM" id="SSF82171">
    <property type="entry name" value="DPP6 N-terminal domain-like"/>
    <property type="match status" value="1"/>
</dbReference>
<dbReference type="Proteomes" id="UP000307378">
    <property type="component" value="Unassembled WGS sequence"/>
</dbReference>
<evidence type="ECO:0000313" key="1">
    <source>
        <dbReference type="EMBL" id="THV36931.1"/>
    </source>
</evidence>
<dbReference type="AlphaFoldDB" id="A0A4S8Q1G5"/>
<comment type="caution">
    <text evidence="1">The sequence shown here is derived from an EMBL/GenBank/DDBJ whole genome shotgun (WGS) entry which is preliminary data.</text>
</comment>
<dbReference type="EMBL" id="STGU01000004">
    <property type="protein sequence ID" value="THV36931.1"/>
    <property type="molecule type" value="Genomic_DNA"/>
</dbReference>
<accession>A0A4S8Q1G5</accession>
<proteinExistence type="predicted"/>
<sequence>MTLHALIASSSPSKFFGFKSREDGNPGFQGLPEVDYTTPEGQNLPPANAMAISGDSQWLVVGSTTTSTTLLPYRLMLFRRRGDVYKFVTAINPGTLTDVTINYNGTIIGVSGGSSSTYRIIRRNGLTLEPILASRATGSNVYVSPNGKWYGILNGTACNIRKIDASDALPETVLPGIATSAINGGMTFSPDGRYVAIQHNTDRKTRIYELFEGTSVLVAELQVSATHTFQWYQWNEEGLWVSGFTAAGTSTASAMLSKLSFENNTLSLVAQGEFDMSSSLWLRTSFMVSHDGSFCIAPMRSNPAARYYSTSFRRSCA</sequence>
<name>A0A4S8Q1G5_9HYPH</name>
<organism evidence="1 2">
    <name type="scientific">Rhizobium rosettiformans W3</name>
    <dbReference type="NCBI Taxonomy" id="538378"/>
    <lineage>
        <taxon>Bacteria</taxon>
        <taxon>Pseudomonadati</taxon>
        <taxon>Pseudomonadota</taxon>
        <taxon>Alphaproteobacteria</taxon>
        <taxon>Hyphomicrobiales</taxon>
        <taxon>Rhizobiaceae</taxon>
        <taxon>Rhizobium/Agrobacterium group</taxon>
        <taxon>Rhizobium</taxon>
    </lineage>
</organism>
<dbReference type="Gene3D" id="2.130.10.10">
    <property type="entry name" value="YVTN repeat-like/Quinoprotein amine dehydrogenase"/>
    <property type="match status" value="1"/>
</dbReference>
<gene>
    <name evidence="1" type="ORF">FAA86_10625</name>
</gene>
<dbReference type="InterPro" id="IPR015943">
    <property type="entry name" value="WD40/YVTN_repeat-like_dom_sf"/>
</dbReference>
<dbReference type="RefSeq" id="WP_136540395.1">
    <property type="nucleotide sequence ID" value="NZ_STGU01000004.1"/>
</dbReference>
<protein>
    <recommendedName>
        <fullName evidence="3">WD40 repeat domain-containing protein</fullName>
    </recommendedName>
</protein>
<evidence type="ECO:0008006" key="3">
    <source>
        <dbReference type="Google" id="ProtNLM"/>
    </source>
</evidence>
<reference evidence="1 2" key="1">
    <citation type="submission" date="2019-04" db="EMBL/GenBank/DDBJ databases">
        <title>genome sequence of strain W3.</title>
        <authorList>
            <person name="Gao J."/>
            <person name="Sun J."/>
        </authorList>
    </citation>
    <scope>NUCLEOTIDE SEQUENCE [LARGE SCALE GENOMIC DNA]</scope>
    <source>
        <strain evidence="1 2">W3</strain>
    </source>
</reference>